<dbReference type="InterPro" id="IPR032675">
    <property type="entry name" value="LRR_dom_sf"/>
</dbReference>
<dbReference type="SMART" id="SM00369">
    <property type="entry name" value="LRR_TYP"/>
    <property type="match status" value="5"/>
</dbReference>
<evidence type="ECO:0000256" key="7">
    <source>
        <dbReference type="ARBA" id="ARBA00022553"/>
    </source>
</evidence>
<evidence type="ECO:0000256" key="26">
    <source>
        <dbReference type="SAM" id="Phobius"/>
    </source>
</evidence>
<organism evidence="28 29">
    <name type="scientific">Panicum virgatum</name>
    <name type="common">Blackwell switchgrass</name>
    <dbReference type="NCBI Taxonomy" id="38727"/>
    <lineage>
        <taxon>Eukaryota</taxon>
        <taxon>Viridiplantae</taxon>
        <taxon>Streptophyta</taxon>
        <taxon>Embryophyta</taxon>
        <taxon>Tracheophyta</taxon>
        <taxon>Spermatophyta</taxon>
        <taxon>Magnoliopsida</taxon>
        <taxon>Liliopsida</taxon>
        <taxon>Poales</taxon>
        <taxon>Poaceae</taxon>
        <taxon>PACMAD clade</taxon>
        <taxon>Panicoideae</taxon>
        <taxon>Panicodae</taxon>
        <taxon>Paniceae</taxon>
        <taxon>Panicinae</taxon>
        <taxon>Panicum</taxon>
        <taxon>Panicum sect. Hiantes</taxon>
    </lineage>
</organism>
<dbReference type="InterPro" id="IPR051809">
    <property type="entry name" value="Plant_receptor-like_S/T_kinase"/>
</dbReference>
<keyword evidence="14" id="KW-0418">Kinase</keyword>
<dbReference type="FunFam" id="1.10.510.10:FF:000358">
    <property type="entry name" value="Putative leucine-rich repeat receptor-like serine/threonine-protein kinase"/>
    <property type="match status" value="1"/>
</dbReference>
<dbReference type="InterPro" id="IPR055414">
    <property type="entry name" value="LRR_R13L4/SHOC2-like"/>
</dbReference>
<dbReference type="AlphaFoldDB" id="A0A8T0TX46"/>
<evidence type="ECO:0000256" key="21">
    <source>
        <dbReference type="ARBA" id="ARBA00048679"/>
    </source>
</evidence>
<evidence type="ECO:0000256" key="19">
    <source>
        <dbReference type="ARBA" id="ARBA00023180"/>
    </source>
</evidence>
<feature type="transmembrane region" description="Helical" evidence="26">
    <location>
        <begin position="373"/>
        <end position="395"/>
    </location>
</feature>
<dbReference type="Gene3D" id="1.10.510.10">
    <property type="entry name" value="Transferase(Phosphotransferase) domain 1"/>
    <property type="match status" value="1"/>
</dbReference>
<gene>
    <name evidence="28" type="ORF">PVAP13_4KG294010</name>
</gene>
<protein>
    <recommendedName>
        <fullName evidence="24">Receptor kinase-like protein Xa21</fullName>
        <ecNumber evidence="4">2.7.11.1</ecNumber>
    </recommendedName>
</protein>
<feature type="domain" description="Protein kinase" evidence="27">
    <location>
        <begin position="426"/>
        <end position="737"/>
    </location>
</feature>
<accession>A0A8T0TX46</accession>
<dbReference type="FunFam" id="3.80.10.10:FF:000288">
    <property type="entry name" value="LRR receptor-like serine/threonine-protein kinase EFR"/>
    <property type="match status" value="1"/>
</dbReference>
<evidence type="ECO:0000256" key="10">
    <source>
        <dbReference type="ARBA" id="ARBA00022692"/>
    </source>
</evidence>
<keyword evidence="5" id="KW-1003">Cell membrane</keyword>
<dbReference type="InterPro" id="IPR017441">
    <property type="entry name" value="Protein_kinase_ATP_BS"/>
</dbReference>
<dbReference type="InterPro" id="IPR008271">
    <property type="entry name" value="Ser/Thr_kinase_AS"/>
</dbReference>
<evidence type="ECO:0000256" key="20">
    <source>
        <dbReference type="ARBA" id="ARBA00047899"/>
    </source>
</evidence>
<dbReference type="InterPro" id="IPR003591">
    <property type="entry name" value="Leu-rich_rpt_typical-subtyp"/>
</dbReference>
<evidence type="ECO:0000256" key="22">
    <source>
        <dbReference type="ARBA" id="ARBA00054320"/>
    </source>
</evidence>
<feature type="binding site" evidence="25">
    <location>
        <position position="455"/>
    </location>
    <ligand>
        <name>ATP</name>
        <dbReference type="ChEBI" id="CHEBI:30616"/>
    </ligand>
</feature>
<dbReference type="SUPFAM" id="SSF52058">
    <property type="entry name" value="L domain-like"/>
    <property type="match status" value="2"/>
</dbReference>
<keyword evidence="11" id="KW-0732">Signal</keyword>
<dbReference type="GO" id="GO:0005886">
    <property type="term" value="C:plasma membrane"/>
    <property type="evidence" value="ECO:0007669"/>
    <property type="project" value="UniProtKB-SubCell"/>
</dbReference>
<evidence type="ECO:0000256" key="9">
    <source>
        <dbReference type="ARBA" id="ARBA00022679"/>
    </source>
</evidence>
<comment type="function">
    <text evidence="22">Receptor kinase that detects X.oryzae pv. oryzae protein Ax21 to promote innate immunity. Following X.oryzae pv. oryzae protein Ax21 detection, undergoes cleavage, releasing the processed protein kinase Xa21 chain.</text>
</comment>
<evidence type="ECO:0000256" key="18">
    <source>
        <dbReference type="ARBA" id="ARBA00023170"/>
    </source>
</evidence>
<dbReference type="FunFam" id="3.30.200.20:FF:000432">
    <property type="entry name" value="LRR receptor-like serine/threonine-protein kinase EFR"/>
    <property type="match status" value="1"/>
</dbReference>
<evidence type="ECO:0000256" key="11">
    <source>
        <dbReference type="ARBA" id="ARBA00022729"/>
    </source>
</evidence>
<keyword evidence="18" id="KW-0675">Receptor</keyword>
<dbReference type="PANTHER" id="PTHR27008:SF499">
    <property type="entry name" value="OS06G0581500 PROTEIN"/>
    <property type="match status" value="1"/>
</dbReference>
<evidence type="ECO:0000256" key="3">
    <source>
        <dbReference type="ARBA" id="ARBA00004479"/>
    </source>
</evidence>
<dbReference type="Pfam" id="PF23598">
    <property type="entry name" value="LRR_14"/>
    <property type="match status" value="1"/>
</dbReference>
<reference evidence="28" key="1">
    <citation type="submission" date="2020-05" db="EMBL/GenBank/DDBJ databases">
        <title>WGS assembly of Panicum virgatum.</title>
        <authorList>
            <person name="Lovell J.T."/>
            <person name="Jenkins J."/>
            <person name="Shu S."/>
            <person name="Juenger T.E."/>
            <person name="Schmutz J."/>
        </authorList>
    </citation>
    <scope>NUCLEOTIDE SEQUENCE</scope>
    <source>
        <strain evidence="28">AP13</strain>
    </source>
</reference>
<evidence type="ECO:0000256" key="1">
    <source>
        <dbReference type="ARBA" id="ARBA00004162"/>
    </source>
</evidence>
<keyword evidence="9" id="KW-0808">Transferase</keyword>
<evidence type="ECO:0000256" key="6">
    <source>
        <dbReference type="ARBA" id="ARBA00022527"/>
    </source>
</evidence>
<keyword evidence="13 25" id="KW-0547">Nucleotide-binding</keyword>
<evidence type="ECO:0000256" key="4">
    <source>
        <dbReference type="ARBA" id="ARBA00012513"/>
    </source>
</evidence>
<dbReference type="EMBL" id="CM029043">
    <property type="protein sequence ID" value="KAG2612499.1"/>
    <property type="molecule type" value="Genomic_DNA"/>
</dbReference>
<comment type="catalytic activity">
    <reaction evidence="21">
        <text>L-seryl-[protein] + ATP = O-phospho-L-seryl-[protein] + ADP + H(+)</text>
        <dbReference type="Rhea" id="RHEA:17989"/>
        <dbReference type="Rhea" id="RHEA-COMP:9863"/>
        <dbReference type="Rhea" id="RHEA-COMP:11604"/>
        <dbReference type="ChEBI" id="CHEBI:15378"/>
        <dbReference type="ChEBI" id="CHEBI:29999"/>
        <dbReference type="ChEBI" id="CHEBI:30616"/>
        <dbReference type="ChEBI" id="CHEBI:83421"/>
        <dbReference type="ChEBI" id="CHEBI:456216"/>
        <dbReference type="EC" id="2.7.11.1"/>
    </reaction>
</comment>
<dbReference type="Gene3D" id="3.30.200.20">
    <property type="entry name" value="Phosphorylase Kinase, domain 1"/>
    <property type="match status" value="1"/>
</dbReference>
<evidence type="ECO:0000256" key="2">
    <source>
        <dbReference type="ARBA" id="ARBA00004389"/>
    </source>
</evidence>
<comment type="subcellular location">
    <subcellularLocation>
        <location evidence="1">Cell membrane</location>
        <topology evidence="1">Single-pass membrane protein</topology>
    </subcellularLocation>
    <subcellularLocation>
        <location evidence="2">Endoplasmic reticulum membrane</location>
        <topology evidence="2">Single-pass membrane protein</topology>
    </subcellularLocation>
    <subcellularLocation>
        <location evidence="3">Membrane</location>
        <topology evidence="3">Single-pass type I membrane protein</topology>
    </subcellularLocation>
</comment>
<name>A0A8T0TX46_PANVG</name>
<evidence type="ECO:0000313" key="29">
    <source>
        <dbReference type="Proteomes" id="UP000823388"/>
    </source>
</evidence>
<evidence type="ECO:0000256" key="25">
    <source>
        <dbReference type="PROSITE-ProRule" id="PRU10141"/>
    </source>
</evidence>
<keyword evidence="10 26" id="KW-0812">Transmembrane</keyword>
<evidence type="ECO:0000256" key="16">
    <source>
        <dbReference type="ARBA" id="ARBA00022989"/>
    </source>
</evidence>
<dbReference type="SUPFAM" id="SSF56112">
    <property type="entry name" value="Protein kinase-like (PK-like)"/>
    <property type="match status" value="1"/>
</dbReference>
<comment type="catalytic activity">
    <reaction evidence="20">
        <text>L-threonyl-[protein] + ATP = O-phospho-L-threonyl-[protein] + ADP + H(+)</text>
        <dbReference type="Rhea" id="RHEA:46608"/>
        <dbReference type="Rhea" id="RHEA-COMP:11060"/>
        <dbReference type="Rhea" id="RHEA-COMP:11605"/>
        <dbReference type="ChEBI" id="CHEBI:15378"/>
        <dbReference type="ChEBI" id="CHEBI:30013"/>
        <dbReference type="ChEBI" id="CHEBI:30616"/>
        <dbReference type="ChEBI" id="CHEBI:61977"/>
        <dbReference type="ChEBI" id="CHEBI:456216"/>
        <dbReference type="EC" id="2.7.11.1"/>
    </reaction>
</comment>
<dbReference type="Proteomes" id="UP000823388">
    <property type="component" value="Chromosome 4K"/>
</dbReference>
<keyword evidence="19" id="KW-0325">Glycoprotein</keyword>
<comment type="caution">
    <text evidence="28">The sequence shown here is derived from an EMBL/GenBank/DDBJ whole genome shotgun (WGS) entry which is preliminary data.</text>
</comment>
<dbReference type="InterPro" id="IPR011009">
    <property type="entry name" value="Kinase-like_dom_sf"/>
</dbReference>
<evidence type="ECO:0000256" key="8">
    <source>
        <dbReference type="ARBA" id="ARBA00022614"/>
    </source>
</evidence>
<sequence>MIFLENQFHGQIPASLANATNLMVKDLRYNSFHGIVPSLGSLPNLQELNLGMNQLEAGDWSFLSSLANCTRLVKLSLSENKIQGTLPSSIGGLPNSLKVLLLAGNNISGTIPPEIGHLTNVTVLYLGKNQFIGSLPDTLGNLSRLVLLSLPQNKLSGQIPVSIGNLSQLNELYLQENDFSGPIPEALGYCKNLEMLNLSWNSLDGRIPKKLLTLSSLSMGMDLSHNQLSGPIPLEIGGLTNLGLLNISNNQLSGQIPSTLGQCVHLESLHMEGNLLEGKIPNSFADMRGIIEQDLSRNNLSGAIPEWFESFSSLNILNLSFNNLEGPVPTGGIFQSKSTVYIQGNKKLCGSSPLLKLPLCDSKASRKKHTAKILKFLGLSALSLLLLSCLAVILLKKKKVKREAQPSFKELKKLSYADIVKATNGFSSSNLVGSGKSGLVYRARFEFEEHTVAVKVFKLDQLGAPKSFLAECEALRNTRHRNLVRVITACSTFDASGQQFKALILEYMPNGSLESWLHPTKLSKYGLKSPLSLGSRITIAVDIASALDYLHNHCMPAVAHCDLKPSNVLLDDVMGARLADFGLAKFLHNFSHSFHQSSTSLLGPRGSIGYIAPEYGFGSKLSTEGDVYSYGIIILEMLTGKRPTDEMFTDGLNLHKFVEQAFPQKLTEVLDPFIVPSSEDGDVPNNLDHENNATDGVKSCIVHLVKLGLSCSMEIPKDRPTMHDVYAEVITIKEAFAALHG</sequence>
<evidence type="ECO:0000256" key="13">
    <source>
        <dbReference type="ARBA" id="ARBA00022741"/>
    </source>
</evidence>
<dbReference type="PANTHER" id="PTHR27008">
    <property type="entry name" value="OS04G0122200 PROTEIN"/>
    <property type="match status" value="1"/>
</dbReference>
<dbReference type="Pfam" id="PF00069">
    <property type="entry name" value="Pkinase"/>
    <property type="match status" value="1"/>
</dbReference>
<keyword evidence="8" id="KW-0433">Leucine-rich repeat</keyword>
<evidence type="ECO:0000313" key="28">
    <source>
        <dbReference type="EMBL" id="KAG2612499.1"/>
    </source>
</evidence>
<dbReference type="InterPro" id="IPR001611">
    <property type="entry name" value="Leu-rich_rpt"/>
</dbReference>
<keyword evidence="7" id="KW-0597">Phosphoprotein</keyword>
<evidence type="ECO:0000256" key="24">
    <source>
        <dbReference type="ARBA" id="ARBA00072040"/>
    </source>
</evidence>
<keyword evidence="16 26" id="KW-1133">Transmembrane helix</keyword>
<dbReference type="GO" id="GO:0005524">
    <property type="term" value="F:ATP binding"/>
    <property type="evidence" value="ECO:0007669"/>
    <property type="project" value="UniProtKB-UniRule"/>
</dbReference>
<dbReference type="GO" id="GO:0004674">
    <property type="term" value="F:protein serine/threonine kinase activity"/>
    <property type="evidence" value="ECO:0007669"/>
    <property type="project" value="UniProtKB-KW"/>
</dbReference>
<keyword evidence="15 25" id="KW-0067">ATP-binding</keyword>
<evidence type="ECO:0000256" key="12">
    <source>
        <dbReference type="ARBA" id="ARBA00022737"/>
    </source>
</evidence>
<keyword evidence="6" id="KW-0723">Serine/threonine-protein kinase</keyword>
<dbReference type="PROSITE" id="PS00108">
    <property type="entry name" value="PROTEIN_KINASE_ST"/>
    <property type="match status" value="1"/>
</dbReference>
<dbReference type="Gene3D" id="3.80.10.10">
    <property type="entry name" value="Ribonuclease Inhibitor"/>
    <property type="match status" value="2"/>
</dbReference>
<keyword evidence="29" id="KW-1185">Reference proteome</keyword>
<dbReference type="InterPro" id="IPR000719">
    <property type="entry name" value="Prot_kinase_dom"/>
</dbReference>
<dbReference type="Pfam" id="PF00560">
    <property type="entry name" value="LRR_1"/>
    <property type="match status" value="4"/>
</dbReference>
<evidence type="ECO:0000259" key="27">
    <source>
        <dbReference type="PROSITE" id="PS50011"/>
    </source>
</evidence>
<evidence type="ECO:0000256" key="15">
    <source>
        <dbReference type="ARBA" id="ARBA00022840"/>
    </source>
</evidence>
<evidence type="ECO:0000256" key="17">
    <source>
        <dbReference type="ARBA" id="ARBA00023136"/>
    </source>
</evidence>
<comment type="function">
    <text evidence="23">The processed protein kinase Xa21 chain released by protein cleavage after X.oryzae pv. oryzae protein Ax21 detection translocates into the nucleus where it can bind and regulate WRKY62, a transcription factor. Confers resistance to the bacterial pathogen X.oryzae pv. oryzae (Xoo).</text>
</comment>
<evidence type="ECO:0000256" key="14">
    <source>
        <dbReference type="ARBA" id="ARBA00022777"/>
    </source>
</evidence>
<dbReference type="SMART" id="SM00220">
    <property type="entry name" value="S_TKc"/>
    <property type="match status" value="1"/>
</dbReference>
<keyword evidence="17 26" id="KW-0472">Membrane</keyword>
<dbReference type="EC" id="2.7.11.1" evidence="4"/>
<evidence type="ECO:0000256" key="23">
    <source>
        <dbReference type="ARBA" id="ARBA00056628"/>
    </source>
</evidence>
<dbReference type="PROSITE" id="PS00107">
    <property type="entry name" value="PROTEIN_KINASE_ATP"/>
    <property type="match status" value="1"/>
</dbReference>
<dbReference type="PROSITE" id="PS50011">
    <property type="entry name" value="PROTEIN_KINASE_DOM"/>
    <property type="match status" value="1"/>
</dbReference>
<proteinExistence type="predicted"/>
<dbReference type="GO" id="GO:0005789">
    <property type="term" value="C:endoplasmic reticulum membrane"/>
    <property type="evidence" value="ECO:0007669"/>
    <property type="project" value="UniProtKB-SubCell"/>
</dbReference>
<evidence type="ECO:0000256" key="5">
    <source>
        <dbReference type="ARBA" id="ARBA00022475"/>
    </source>
</evidence>
<keyword evidence="12" id="KW-0677">Repeat</keyword>